<dbReference type="EMBL" id="GEBQ01025492">
    <property type="protein sequence ID" value="JAT14485.1"/>
    <property type="molecule type" value="Transcribed_RNA"/>
</dbReference>
<feature type="region of interest" description="Disordered" evidence="4">
    <location>
        <begin position="732"/>
        <end position="769"/>
    </location>
</feature>
<feature type="compositionally biased region" description="Pro residues" evidence="4">
    <location>
        <begin position="248"/>
        <end position="262"/>
    </location>
</feature>
<accession>A0A1B6KST2</accession>
<feature type="domain" description="TOG" evidence="5">
    <location>
        <begin position="1"/>
        <end position="236"/>
    </location>
</feature>
<evidence type="ECO:0000256" key="3">
    <source>
        <dbReference type="ARBA" id="ARBA00023212"/>
    </source>
</evidence>
<dbReference type="GO" id="GO:0061863">
    <property type="term" value="F:microtubule plus end polymerase"/>
    <property type="evidence" value="ECO:0007669"/>
    <property type="project" value="InterPro"/>
</dbReference>
<keyword evidence="3" id="KW-0206">Cytoskeleton</keyword>
<sequence>MLKDQMIVAGVNKALIANMFHADFKYHLRAIDSLSEDLATNADAQRANLDLILRWMTLRFFDTNPSVLLKGLEYLQTLFTILTDNNYNMLETEAASFLPYLILKLGDPKDTVRNSVKALLKQIANIYSASKIFVYTMDGIKSKNARQRTECLDHLAFLMDKEGMSVCQPTPATSLKEIAKQISDRDNSVRNAAINCIVIAYFLDGEKVLKMLGQISDKDMSLLEERIKRAAKNRPVASVKPLPQTPLQRPPPPAPAPVPTPLPVYDEPEPDDEEMPPLPPIQRPRPIVGPYGLDQALLDNIETRPVNCPQPKLIEFDLHFLREPSTHLNPAPKLDTSLSPLSKMSNCMTLEWHLTQIGNRDFDRALSATQHIETLLASDQRNQLHQHEDLLVAQLVRQLEFLNQSNHPDVVNGYKKNLGLFVKFFGNYPELSRNVKEDTLREAIKTLIILLTEKRLEMLDPGTDMFVRVVNNVVIRILDKSDHTAIICALVKNLYDTVSNTSLQGHYQELLMKCIWKVIKFLDDWHDMQFDRIFVEIHAFLRDYPSSWWKKQTSDTPLRTVKTIMHTIVKLNGPVIGEIVRNVRGVTPESELWTYVQKLLKHIQVSEDKWKESIPDNREIQSKSKRMSKSTHDQLSEIFRKIGSRDETNEGLRLLYEFKQQCPDADINPFLQKSSKFFQDYIERGLKGIEADIRMEGKPIPDNKLEVEDSDSTQYLHRLRAWQAKAGWNNIPAAATRPTPLSPPHQPDEPEPLPTRHPQLDISGDNLMTDETEVEALRKRLEKVRSTLR</sequence>
<dbReference type="SUPFAM" id="SSF48371">
    <property type="entry name" value="ARM repeat"/>
    <property type="match status" value="1"/>
</dbReference>
<dbReference type="AlphaFoldDB" id="A0A1B6KST2"/>
<evidence type="ECO:0000259" key="5">
    <source>
        <dbReference type="SMART" id="SM01349"/>
    </source>
</evidence>
<dbReference type="InterPro" id="IPR016024">
    <property type="entry name" value="ARM-type_fold"/>
</dbReference>
<dbReference type="InterPro" id="IPR034085">
    <property type="entry name" value="TOG"/>
</dbReference>
<protein>
    <recommendedName>
        <fullName evidence="5">TOG domain-containing protein</fullName>
    </recommendedName>
</protein>
<dbReference type="GO" id="GO:0007051">
    <property type="term" value="P:spindle organization"/>
    <property type="evidence" value="ECO:0007669"/>
    <property type="project" value="InterPro"/>
</dbReference>
<dbReference type="FunFam" id="1.25.10.10:FF:000050">
    <property type="entry name" value="Cytoskeleton-associated protein 5 isoform X1"/>
    <property type="match status" value="1"/>
</dbReference>
<dbReference type="PANTHER" id="PTHR12609">
    <property type="entry name" value="MICROTUBULE ASSOCIATED PROTEIN XMAP215"/>
    <property type="match status" value="1"/>
</dbReference>
<dbReference type="Gene3D" id="1.25.10.10">
    <property type="entry name" value="Leucine-rich Repeat Variant"/>
    <property type="match status" value="1"/>
</dbReference>
<dbReference type="GO" id="GO:0005856">
    <property type="term" value="C:cytoskeleton"/>
    <property type="evidence" value="ECO:0007669"/>
    <property type="project" value="UniProtKB-SubCell"/>
</dbReference>
<evidence type="ECO:0000256" key="1">
    <source>
        <dbReference type="ARBA" id="ARBA00004245"/>
    </source>
</evidence>
<comment type="subcellular location">
    <subcellularLocation>
        <location evidence="1">Cytoplasm</location>
        <location evidence="1">Cytoskeleton</location>
    </subcellularLocation>
</comment>
<dbReference type="InterPro" id="IPR011989">
    <property type="entry name" value="ARM-like"/>
</dbReference>
<evidence type="ECO:0000256" key="4">
    <source>
        <dbReference type="SAM" id="MobiDB-lite"/>
    </source>
</evidence>
<dbReference type="InterPro" id="IPR045110">
    <property type="entry name" value="XMAP215"/>
</dbReference>
<organism evidence="6">
    <name type="scientific">Graphocephala atropunctata</name>
    <dbReference type="NCBI Taxonomy" id="36148"/>
    <lineage>
        <taxon>Eukaryota</taxon>
        <taxon>Metazoa</taxon>
        <taxon>Ecdysozoa</taxon>
        <taxon>Arthropoda</taxon>
        <taxon>Hexapoda</taxon>
        <taxon>Insecta</taxon>
        <taxon>Pterygota</taxon>
        <taxon>Neoptera</taxon>
        <taxon>Paraneoptera</taxon>
        <taxon>Hemiptera</taxon>
        <taxon>Auchenorrhyncha</taxon>
        <taxon>Membracoidea</taxon>
        <taxon>Cicadellidae</taxon>
        <taxon>Cicadellinae</taxon>
        <taxon>Cicadellini</taxon>
        <taxon>Graphocephala</taxon>
    </lineage>
</organism>
<gene>
    <name evidence="6" type="ORF">g.36328</name>
</gene>
<dbReference type="GO" id="GO:0046785">
    <property type="term" value="P:microtubule polymerization"/>
    <property type="evidence" value="ECO:0007669"/>
    <property type="project" value="InterPro"/>
</dbReference>
<dbReference type="Pfam" id="PF21041">
    <property type="entry name" value="XMAP215_CLASP_TOG"/>
    <property type="match status" value="1"/>
</dbReference>
<dbReference type="InterPro" id="IPR048491">
    <property type="entry name" value="XMAP215_CLASP_TOG"/>
</dbReference>
<feature type="region of interest" description="Disordered" evidence="4">
    <location>
        <begin position="233"/>
        <end position="285"/>
    </location>
</feature>
<dbReference type="GO" id="GO:0051010">
    <property type="term" value="F:microtubule plus-end binding"/>
    <property type="evidence" value="ECO:0007669"/>
    <property type="project" value="InterPro"/>
</dbReference>
<evidence type="ECO:0000313" key="6">
    <source>
        <dbReference type="EMBL" id="JAT14485.1"/>
    </source>
</evidence>
<feature type="compositionally biased region" description="Acidic residues" evidence="4">
    <location>
        <begin position="266"/>
        <end position="275"/>
    </location>
</feature>
<dbReference type="SMART" id="SM01349">
    <property type="entry name" value="TOG"/>
    <property type="match status" value="1"/>
</dbReference>
<name>A0A1B6KST2_9HEMI</name>
<dbReference type="GO" id="GO:0030951">
    <property type="term" value="P:establishment or maintenance of microtubule cytoskeleton polarity"/>
    <property type="evidence" value="ECO:0007669"/>
    <property type="project" value="InterPro"/>
</dbReference>
<reference evidence="6" key="1">
    <citation type="submission" date="2015-11" db="EMBL/GenBank/DDBJ databases">
        <title>De novo transcriptome assembly of four potential Pierce s Disease insect vectors from Arizona vineyards.</title>
        <authorList>
            <person name="Tassone E.E."/>
        </authorList>
    </citation>
    <scope>NUCLEOTIDE SEQUENCE</scope>
</reference>
<keyword evidence="2" id="KW-0963">Cytoplasm</keyword>
<proteinExistence type="predicted"/>
<evidence type="ECO:0000256" key="2">
    <source>
        <dbReference type="ARBA" id="ARBA00022490"/>
    </source>
</evidence>